<evidence type="ECO:0000256" key="1">
    <source>
        <dbReference type="SAM" id="Phobius"/>
    </source>
</evidence>
<keyword evidence="3" id="KW-1185">Reference proteome</keyword>
<accession>A0AAN6ZGE4</accession>
<keyword evidence="1" id="KW-1133">Transmembrane helix</keyword>
<keyword evidence="1" id="KW-0472">Membrane</keyword>
<protein>
    <submittedName>
        <fullName evidence="2">Uncharacterized protein</fullName>
    </submittedName>
</protein>
<evidence type="ECO:0000313" key="2">
    <source>
        <dbReference type="EMBL" id="KAK4138155.1"/>
    </source>
</evidence>
<evidence type="ECO:0000313" key="3">
    <source>
        <dbReference type="Proteomes" id="UP001304895"/>
    </source>
</evidence>
<name>A0AAN6ZGE4_9PEZI</name>
<proteinExistence type="predicted"/>
<keyword evidence="1" id="KW-0812">Transmembrane</keyword>
<dbReference type="EMBL" id="MU853401">
    <property type="protein sequence ID" value="KAK4138155.1"/>
    <property type="molecule type" value="Genomic_DNA"/>
</dbReference>
<gene>
    <name evidence="2" type="ORF">BT67DRAFT_1565</name>
</gene>
<comment type="caution">
    <text evidence="2">The sequence shown here is derived from an EMBL/GenBank/DDBJ whole genome shotgun (WGS) entry which is preliminary data.</text>
</comment>
<dbReference type="Proteomes" id="UP001304895">
    <property type="component" value="Unassembled WGS sequence"/>
</dbReference>
<feature type="transmembrane region" description="Helical" evidence="1">
    <location>
        <begin position="27"/>
        <end position="48"/>
    </location>
</feature>
<reference evidence="2" key="1">
    <citation type="journal article" date="2023" name="Mol. Phylogenet. Evol.">
        <title>Genome-scale phylogeny and comparative genomics of the fungal order Sordariales.</title>
        <authorList>
            <person name="Hensen N."/>
            <person name="Bonometti L."/>
            <person name="Westerberg I."/>
            <person name="Brannstrom I.O."/>
            <person name="Guillou S."/>
            <person name="Cros-Aarteil S."/>
            <person name="Calhoun S."/>
            <person name="Haridas S."/>
            <person name="Kuo A."/>
            <person name="Mondo S."/>
            <person name="Pangilinan J."/>
            <person name="Riley R."/>
            <person name="LaButti K."/>
            <person name="Andreopoulos B."/>
            <person name="Lipzen A."/>
            <person name="Chen C."/>
            <person name="Yan M."/>
            <person name="Daum C."/>
            <person name="Ng V."/>
            <person name="Clum A."/>
            <person name="Steindorff A."/>
            <person name="Ohm R.A."/>
            <person name="Martin F."/>
            <person name="Silar P."/>
            <person name="Natvig D.O."/>
            <person name="Lalanne C."/>
            <person name="Gautier V."/>
            <person name="Ament-Velasquez S.L."/>
            <person name="Kruys A."/>
            <person name="Hutchinson M.I."/>
            <person name="Powell A.J."/>
            <person name="Barry K."/>
            <person name="Miller A.N."/>
            <person name="Grigoriev I.V."/>
            <person name="Debuchy R."/>
            <person name="Gladieux P."/>
            <person name="Hiltunen Thoren M."/>
            <person name="Johannesson H."/>
        </authorList>
    </citation>
    <scope>NUCLEOTIDE SEQUENCE</scope>
    <source>
        <strain evidence="2">CBS 123565</strain>
    </source>
</reference>
<sequence>MYGYISAGLVTYLSWSWVDGEMAGFDMWRAGSTLALCNHTFFYFFWGFGRKMGDRPGKEGLSLAKSCCVARCVLCYLKPGGAGFGRQGVACC</sequence>
<reference evidence="2" key="2">
    <citation type="submission" date="2023-05" db="EMBL/GenBank/DDBJ databases">
        <authorList>
            <consortium name="Lawrence Berkeley National Laboratory"/>
            <person name="Steindorff A."/>
            <person name="Hensen N."/>
            <person name="Bonometti L."/>
            <person name="Westerberg I."/>
            <person name="Brannstrom I.O."/>
            <person name="Guillou S."/>
            <person name="Cros-Aarteil S."/>
            <person name="Calhoun S."/>
            <person name="Haridas S."/>
            <person name="Kuo A."/>
            <person name="Mondo S."/>
            <person name="Pangilinan J."/>
            <person name="Riley R."/>
            <person name="Labutti K."/>
            <person name="Andreopoulos B."/>
            <person name="Lipzen A."/>
            <person name="Chen C."/>
            <person name="Yanf M."/>
            <person name="Daum C."/>
            <person name="Ng V."/>
            <person name="Clum A."/>
            <person name="Ohm R."/>
            <person name="Martin F."/>
            <person name="Silar P."/>
            <person name="Natvig D."/>
            <person name="Lalanne C."/>
            <person name="Gautier V."/>
            <person name="Ament-Velasquez S.L."/>
            <person name="Kruys A."/>
            <person name="Hutchinson M.I."/>
            <person name="Powell A.J."/>
            <person name="Barry K."/>
            <person name="Miller A.N."/>
            <person name="Grigoriev I.V."/>
            <person name="Debuchy R."/>
            <person name="Gladieux P."/>
            <person name="Thoren M.H."/>
            <person name="Johannesson H."/>
        </authorList>
    </citation>
    <scope>NUCLEOTIDE SEQUENCE</scope>
    <source>
        <strain evidence="2">CBS 123565</strain>
    </source>
</reference>
<organism evidence="2 3">
    <name type="scientific">Trichocladium antarcticum</name>
    <dbReference type="NCBI Taxonomy" id="1450529"/>
    <lineage>
        <taxon>Eukaryota</taxon>
        <taxon>Fungi</taxon>
        <taxon>Dikarya</taxon>
        <taxon>Ascomycota</taxon>
        <taxon>Pezizomycotina</taxon>
        <taxon>Sordariomycetes</taxon>
        <taxon>Sordariomycetidae</taxon>
        <taxon>Sordariales</taxon>
        <taxon>Chaetomiaceae</taxon>
        <taxon>Trichocladium</taxon>
    </lineage>
</organism>
<dbReference type="AlphaFoldDB" id="A0AAN6ZGE4"/>